<gene>
    <name evidence="1" type="ORF">AYM40_34860</name>
</gene>
<organism evidence="1 2">
    <name type="scientific">Paraburkholderia phytofirmans OLGA172</name>
    <dbReference type="NCBI Taxonomy" id="1417228"/>
    <lineage>
        <taxon>Bacteria</taxon>
        <taxon>Pseudomonadati</taxon>
        <taxon>Pseudomonadota</taxon>
        <taxon>Betaproteobacteria</taxon>
        <taxon>Burkholderiales</taxon>
        <taxon>Burkholderiaceae</taxon>
        <taxon>Paraburkholderia</taxon>
    </lineage>
</organism>
<name>A0A160FVT3_9BURK</name>
<proteinExistence type="predicted"/>
<evidence type="ECO:0000313" key="1">
    <source>
        <dbReference type="EMBL" id="ANB77272.1"/>
    </source>
</evidence>
<keyword evidence="2" id="KW-1185">Reference proteome</keyword>
<reference evidence="1 2" key="1">
    <citation type="journal article" date="2016" name="Gene">
        <title>PacBio SMRT assembly of a complex multi-replicon genome reveals chlorocatechol degradative operon in a region of genome plasticity.</title>
        <authorList>
            <person name="Ricker N."/>
            <person name="Shen S.Y."/>
            <person name="Goordial J."/>
            <person name="Jin S."/>
            <person name="Fulthorpe R.R."/>
        </authorList>
    </citation>
    <scope>NUCLEOTIDE SEQUENCE [LARGE SCALE GENOMIC DNA]</scope>
    <source>
        <strain evidence="1 2">OLGA172</strain>
    </source>
</reference>
<dbReference type="KEGG" id="buz:AYM40_34860"/>
<protein>
    <submittedName>
        <fullName evidence="1">Uncharacterized protein</fullName>
    </submittedName>
</protein>
<dbReference type="RefSeq" id="WP_063500468.1">
    <property type="nucleotide sequence ID" value="NZ_CP014579.1"/>
</dbReference>
<sequence>MIDRQKSNFVNNLEDFLPLWNRANAAVQTLADSSRTEPTLYFDSIDISTPMFFFFIRALLAFESADTFAVLALRPDPFTYFHHHFKKYPAFFVGPEHSVDDYFSFLNADPGDSLADALASNAQRYAIVPVNGSWFVYGNWSKEMSALTGPSDVLKFSHEHYPFFLYPGPNFRIVD</sequence>
<dbReference type="Proteomes" id="UP000076852">
    <property type="component" value="Chromosome 2"/>
</dbReference>
<dbReference type="AlphaFoldDB" id="A0A160FVT3"/>
<dbReference type="EMBL" id="CP014579">
    <property type="protein sequence ID" value="ANB77272.1"/>
    <property type="molecule type" value="Genomic_DNA"/>
</dbReference>
<accession>A0A160FVT3</accession>
<evidence type="ECO:0000313" key="2">
    <source>
        <dbReference type="Proteomes" id="UP000076852"/>
    </source>
</evidence>
<dbReference type="STRING" id="1804984.AYM40_34860"/>
<dbReference type="OrthoDB" id="8999757at2"/>